<gene>
    <name evidence="2" type="ORF">CBRE1094_LOCUS9833</name>
</gene>
<evidence type="ECO:0000313" key="2">
    <source>
        <dbReference type="EMBL" id="CAD9429194.1"/>
    </source>
</evidence>
<name>A0A7S2CM44_9EUKA</name>
<proteinExistence type="predicted"/>
<protein>
    <recommendedName>
        <fullName evidence="3">Store-operated calcium entry-associated regulatory factor</fullName>
    </recommendedName>
</protein>
<dbReference type="AlphaFoldDB" id="A0A7S2CM44"/>
<feature type="signal peptide" evidence="1">
    <location>
        <begin position="1"/>
        <end position="17"/>
    </location>
</feature>
<dbReference type="EMBL" id="HBGU01018111">
    <property type="protein sequence ID" value="CAD9429194.1"/>
    <property type="molecule type" value="Transcribed_RNA"/>
</dbReference>
<evidence type="ECO:0008006" key="3">
    <source>
        <dbReference type="Google" id="ProtNLM"/>
    </source>
</evidence>
<sequence length="178" mass="18964">MWTAALLVLISAEAVASFTLTAKLVSSTRAPCMGRVSPAQALLPPEAFSVPTEAFLDPQATAAGDFAVADILTSVMLCAIAFKMIGGGSDTAGGESEDRVSEFGWLHADMRIPLPTLADLRLSCHLIGQHDGHHMYLCSSRQPSDSMLGNCELSEDFTAYYGAEVFVCQGSKDEMIRS</sequence>
<reference evidence="2" key="1">
    <citation type="submission" date="2021-01" db="EMBL/GenBank/DDBJ databases">
        <authorList>
            <person name="Corre E."/>
            <person name="Pelletier E."/>
            <person name="Niang G."/>
            <person name="Scheremetjew M."/>
            <person name="Finn R."/>
            <person name="Kale V."/>
            <person name="Holt S."/>
            <person name="Cochrane G."/>
            <person name="Meng A."/>
            <person name="Brown T."/>
            <person name="Cohen L."/>
        </authorList>
    </citation>
    <scope>NUCLEOTIDE SEQUENCE</scope>
    <source>
        <strain evidence="2">UTEX LB 985</strain>
    </source>
</reference>
<keyword evidence="1" id="KW-0732">Signal</keyword>
<feature type="chain" id="PRO_5031527939" description="Store-operated calcium entry-associated regulatory factor" evidence="1">
    <location>
        <begin position="18"/>
        <end position="178"/>
    </location>
</feature>
<organism evidence="2">
    <name type="scientific">Haptolina brevifila</name>
    <dbReference type="NCBI Taxonomy" id="156173"/>
    <lineage>
        <taxon>Eukaryota</taxon>
        <taxon>Haptista</taxon>
        <taxon>Haptophyta</taxon>
        <taxon>Prymnesiophyceae</taxon>
        <taxon>Prymnesiales</taxon>
        <taxon>Prymnesiaceae</taxon>
        <taxon>Haptolina</taxon>
    </lineage>
</organism>
<accession>A0A7S2CM44</accession>
<evidence type="ECO:0000256" key="1">
    <source>
        <dbReference type="SAM" id="SignalP"/>
    </source>
</evidence>